<reference evidence="1" key="2">
    <citation type="journal article" date="2015" name="Data Brief">
        <title>Shoot transcriptome of the giant reed, Arundo donax.</title>
        <authorList>
            <person name="Barrero R.A."/>
            <person name="Guerrero F.D."/>
            <person name="Moolhuijzen P."/>
            <person name="Goolsby J.A."/>
            <person name="Tidwell J."/>
            <person name="Bellgard S.E."/>
            <person name="Bellgard M.I."/>
        </authorList>
    </citation>
    <scope>NUCLEOTIDE SEQUENCE</scope>
    <source>
        <tissue evidence="1">Shoot tissue taken approximately 20 cm above the soil surface</tissue>
    </source>
</reference>
<organism evidence="1">
    <name type="scientific">Arundo donax</name>
    <name type="common">Giant reed</name>
    <name type="synonym">Donax arundinaceus</name>
    <dbReference type="NCBI Taxonomy" id="35708"/>
    <lineage>
        <taxon>Eukaryota</taxon>
        <taxon>Viridiplantae</taxon>
        <taxon>Streptophyta</taxon>
        <taxon>Embryophyta</taxon>
        <taxon>Tracheophyta</taxon>
        <taxon>Spermatophyta</taxon>
        <taxon>Magnoliopsida</taxon>
        <taxon>Liliopsida</taxon>
        <taxon>Poales</taxon>
        <taxon>Poaceae</taxon>
        <taxon>PACMAD clade</taxon>
        <taxon>Arundinoideae</taxon>
        <taxon>Arundineae</taxon>
        <taxon>Arundo</taxon>
    </lineage>
</organism>
<protein>
    <submittedName>
        <fullName evidence="1">CYCZM2W</fullName>
    </submittedName>
</protein>
<name>A0A0A9A9U9_ARUDO</name>
<dbReference type="AlphaFoldDB" id="A0A0A9A9U9"/>
<accession>A0A0A9A9U9</accession>
<sequence length="54" mass="6529">MPLRQWKLTIVMLTITKMIRCCVIQLLLTCTCSCVRLRPRKGHQLIIWKRFKRT</sequence>
<dbReference type="EMBL" id="GBRH01249446">
    <property type="protein sequence ID" value="JAD48449.1"/>
    <property type="molecule type" value="Transcribed_RNA"/>
</dbReference>
<evidence type="ECO:0000313" key="1">
    <source>
        <dbReference type="EMBL" id="JAD48449.1"/>
    </source>
</evidence>
<proteinExistence type="predicted"/>
<reference evidence="1" key="1">
    <citation type="submission" date="2014-09" db="EMBL/GenBank/DDBJ databases">
        <authorList>
            <person name="Magalhaes I.L.F."/>
            <person name="Oliveira U."/>
            <person name="Santos F.R."/>
            <person name="Vidigal T.H.D.A."/>
            <person name="Brescovit A.D."/>
            <person name="Santos A.J."/>
        </authorList>
    </citation>
    <scope>NUCLEOTIDE SEQUENCE</scope>
    <source>
        <tissue evidence="1">Shoot tissue taken approximately 20 cm above the soil surface</tissue>
    </source>
</reference>